<dbReference type="AlphaFoldDB" id="A0A1J5P9F6"/>
<gene>
    <name evidence="5" type="primary">ccp_7</name>
    <name evidence="5" type="ORF">GALL_501690</name>
</gene>
<evidence type="ECO:0000259" key="4">
    <source>
        <dbReference type="PROSITE" id="PS51007"/>
    </source>
</evidence>
<keyword evidence="2" id="KW-0479">Metal-binding</keyword>
<dbReference type="Gene3D" id="1.10.760.10">
    <property type="entry name" value="Cytochrome c-like domain"/>
    <property type="match status" value="1"/>
</dbReference>
<feature type="domain" description="Cytochrome c" evidence="4">
    <location>
        <begin position="1"/>
        <end position="157"/>
    </location>
</feature>
<organism evidence="5">
    <name type="scientific">mine drainage metagenome</name>
    <dbReference type="NCBI Taxonomy" id="410659"/>
    <lineage>
        <taxon>unclassified sequences</taxon>
        <taxon>metagenomes</taxon>
        <taxon>ecological metagenomes</taxon>
    </lineage>
</organism>
<keyword evidence="1" id="KW-0349">Heme</keyword>
<dbReference type="SUPFAM" id="SSF46626">
    <property type="entry name" value="Cytochrome c"/>
    <property type="match status" value="1"/>
</dbReference>
<dbReference type="InterPro" id="IPR009056">
    <property type="entry name" value="Cyt_c-like_dom"/>
</dbReference>
<dbReference type="InterPro" id="IPR051395">
    <property type="entry name" value="Cytochrome_c_Peroxidase/MauG"/>
</dbReference>
<evidence type="ECO:0000256" key="3">
    <source>
        <dbReference type="ARBA" id="ARBA00023004"/>
    </source>
</evidence>
<dbReference type="EMBL" id="MLJW01005428">
    <property type="protein sequence ID" value="OIQ68241.1"/>
    <property type="molecule type" value="Genomic_DNA"/>
</dbReference>
<reference evidence="5" key="1">
    <citation type="submission" date="2016-10" db="EMBL/GenBank/DDBJ databases">
        <title>Sequence of Gallionella enrichment culture.</title>
        <authorList>
            <person name="Poehlein A."/>
            <person name="Muehling M."/>
            <person name="Daniel R."/>
        </authorList>
    </citation>
    <scope>NUCLEOTIDE SEQUENCE</scope>
</reference>
<sequence>MALFYGSAGCSVCHSGPFQTDNQFHAMGEPQLGPGRVERFETNQRDIGRYRVTGKAEDIYAFRTPSLRNVTETGPWGHDGAHTDLPAFIRYHADPKAGAKTYVEHALFPTYTPTKPDWAIWNDPKERAATLDAVKTPPVTLSDTDVTQLMAFLDALKDPTALAGRLGVPKSVPSGLPIDK</sequence>
<dbReference type="GO" id="GO:0004130">
    <property type="term" value="F:cytochrome-c peroxidase activity"/>
    <property type="evidence" value="ECO:0007669"/>
    <property type="project" value="UniProtKB-EC"/>
</dbReference>
<dbReference type="PROSITE" id="PS51007">
    <property type="entry name" value="CYTC"/>
    <property type="match status" value="1"/>
</dbReference>
<proteinExistence type="predicted"/>
<dbReference type="GO" id="GO:0020037">
    <property type="term" value="F:heme binding"/>
    <property type="evidence" value="ECO:0007669"/>
    <property type="project" value="InterPro"/>
</dbReference>
<dbReference type="GO" id="GO:0009055">
    <property type="term" value="F:electron transfer activity"/>
    <property type="evidence" value="ECO:0007669"/>
    <property type="project" value="InterPro"/>
</dbReference>
<dbReference type="GO" id="GO:0046872">
    <property type="term" value="F:metal ion binding"/>
    <property type="evidence" value="ECO:0007669"/>
    <property type="project" value="UniProtKB-KW"/>
</dbReference>
<keyword evidence="5" id="KW-0575">Peroxidase</keyword>
<keyword evidence="5" id="KW-0560">Oxidoreductase</keyword>
<accession>A0A1J5P9F6</accession>
<dbReference type="EC" id="1.11.1.5" evidence="5"/>
<protein>
    <submittedName>
        <fullName evidence="5">Cytochrome c551 peroxidase</fullName>
        <ecNumber evidence="5">1.11.1.5</ecNumber>
    </submittedName>
</protein>
<name>A0A1J5P9F6_9ZZZZ</name>
<dbReference type="PANTHER" id="PTHR30600">
    <property type="entry name" value="CYTOCHROME C PEROXIDASE-RELATED"/>
    <property type="match status" value="1"/>
</dbReference>
<dbReference type="InterPro" id="IPR036909">
    <property type="entry name" value="Cyt_c-like_dom_sf"/>
</dbReference>
<comment type="caution">
    <text evidence="5">The sequence shown here is derived from an EMBL/GenBank/DDBJ whole genome shotgun (WGS) entry which is preliminary data.</text>
</comment>
<evidence type="ECO:0000313" key="5">
    <source>
        <dbReference type="EMBL" id="OIQ68241.1"/>
    </source>
</evidence>
<evidence type="ECO:0000256" key="2">
    <source>
        <dbReference type="ARBA" id="ARBA00022723"/>
    </source>
</evidence>
<evidence type="ECO:0000256" key="1">
    <source>
        <dbReference type="ARBA" id="ARBA00022617"/>
    </source>
</evidence>
<keyword evidence="3" id="KW-0408">Iron</keyword>